<proteinExistence type="predicted"/>
<dbReference type="Pfam" id="PF11138">
    <property type="entry name" value="DUF2911"/>
    <property type="match status" value="1"/>
</dbReference>
<protein>
    <recommendedName>
        <fullName evidence="4">DUF2911 domain-containing protein</fullName>
    </recommendedName>
</protein>
<dbReference type="AlphaFoldDB" id="A0A916Y727"/>
<reference evidence="2" key="2">
    <citation type="submission" date="2020-09" db="EMBL/GenBank/DDBJ databases">
        <authorList>
            <person name="Sun Q."/>
            <person name="Zhou Y."/>
        </authorList>
    </citation>
    <scope>NUCLEOTIDE SEQUENCE</scope>
    <source>
        <strain evidence="2">CGMCC 1.12506</strain>
    </source>
</reference>
<keyword evidence="3" id="KW-1185">Reference proteome</keyword>
<reference evidence="2" key="1">
    <citation type="journal article" date="2014" name="Int. J. Syst. Evol. Microbiol.">
        <title>Complete genome sequence of Corynebacterium casei LMG S-19264T (=DSM 44701T), isolated from a smear-ripened cheese.</title>
        <authorList>
            <consortium name="US DOE Joint Genome Institute (JGI-PGF)"/>
            <person name="Walter F."/>
            <person name="Albersmeier A."/>
            <person name="Kalinowski J."/>
            <person name="Ruckert C."/>
        </authorList>
    </citation>
    <scope>NUCLEOTIDE SEQUENCE</scope>
    <source>
        <strain evidence="2">CGMCC 1.12506</strain>
    </source>
</reference>
<evidence type="ECO:0008006" key="4">
    <source>
        <dbReference type="Google" id="ProtNLM"/>
    </source>
</evidence>
<sequence>MKHLITLSLLFFCTIQVLAQDKIQIKTTSPSPAASFEQEIGSALVKVAYSRPLARNRKIMGDLVPYNQLWRTGASDCTTFTTDEDIVFGGTILTKGSYSLFSIPGEKEWTIIVNNDTSLHGDSGYDQAKDVMRFTVPVQKTPHYYETFTIEINDINSRGEGFLKIIWEHTMVQIPIKSTADERSMTLIQNHILQNQTTDANLLFQAANYYITTNRDKNQAISWLVQAEKYDAQNFYYPNLRQKLLGEQKKYSEALEASKKALALAKEKNSKGAIKSLEEKIKEYEILLKK</sequence>
<feature type="chain" id="PRO_5037387089" description="DUF2911 domain-containing protein" evidence="1">
    <location>
        <begin position="20"/>
        <end position="290"/>
    </location>
</feature>
<gene>
    <name evidence="2" type="ORF">GCM10011343_23410</name>
</gene>
<evidence type="ECO:0000256" key="1">
    <source>
        <dbReference type="SAM" id="SignalP"/>
    </source>
</evidence>
<dbReference type="Proteomes" id="UP000625735">
    <property type="component" value="Unassembled WGS sequence"/>
</dbReference>
<dbReference type="InterPro" id="IPR011990">
    <property type="entry name" value="TPR-like_helical_dom_sf"/>
</dbReference>
<dbReference type="SUPFAM" id="SSF48452">
    <property type="entry name" value="TPR-like"/>
    <property type="match status" value="1"/>
</dbReference>
<feature type="signal peptide" evidence="1">
    <location>
        <begin position="1"/>
        <end position="19"/>
    </location>
</feature>
<name>A0A916Y727_9FLAO</name>
<evidence type="ECO:0000313" key="2">
    <source>
        <dbReference type="EMBL" id="GGD32657.1"/>
    </source>
</evidence>
<keyword evidence="1" id="KW-0732">Signal</keyword>
<dbReference type="InterPro" id="IPR021314">
    <property type="entry name" value="DUF2911"/>
</dbReference>
<accession>A0A916Y727</accession>
<dbReference type="RefSeq" id="WP_188362769.1">
    <property type="nucleotide sequence ID" value="NZ_BMFG01000010.1"/>
</dbReference>
<comment type="caution">
    <text evidence="2">The sequence shown here is derived from an EMBL/GenBank/DDBJ whole genome shotgun (WGS) entry which is preliminary data.</text>
</comment>
<evidence type="ECO:0000313" key="3">
    <source>
        <dbReference type="Proteomes" id="UP000625735"/>
    </source>
</evidence>
<organism evidence="2 3">
    <name type="scientific">Flavobacterium orientale</name>
    <dbReference type="NCBI Taxonomy" id="1756020"/>
    <lineage>
        <taxon>Bacteria</taxon>
        <taxon>Pseudomonadati</taxon>
        <taxon>Bacteroidota</taxon>
        <taxon>Flavobacteriia</taxon>
        <taxon>Flavobacteriales</taxon>
        <taxon>Flavobacteriaceae</taxon>
        <taxon>Flavobacterium</taxon>
    </lineage>
</organism>
<dbReference type="EMBL" id="BMFG01000010">
    <property type="protein sequence ID" value="GGD32657.1"/>
    <property type="molecule type" value="Genomic_DNA"/>
</dbReference>